<proteinExistence type="predicted"/>
<keyword evidence="1" id="KW-0614">Plasmid</keyword>
<sequence length="47" mass="5014">MLNKIVSAAEAVAIIRSGDTVAFSGFVDINKPLLRCPAGLLFFPPRP</sequence>
<gene>
    <name evidence="1" type="ORF">A4U53_000635</name>
</gene>
<reference evidence="1" key="1">
    <citation type="submission" date="2024-10" db="EMBL/GenBank/DDBJ databases">
        <title>Strain of Rhizobium-related bacteria isolated fromm roots of Vavilovia formosa.</title>
        <authorList>
            <person name="Kimeklis A."/>
            <person name="Afonin A."/>
        </authorList>
    </citation>
    <scope>NUCLEOTIDE SEQUENCE</scope>
    <source>
        <strain evidence="1">Vaf-46</strain>
    </source>
</reference>
<accession>A0ACD5EF68</accession>
<dbReference type="Proteomes" id="UP000078465">
    <property type="component" value="Plasmid unnamed3"/>
</dbReference>
<protein>
    <submittedName>
        <fullName evidence="1">Uncharacterized protein</fullName>
    </submittedName>
</protein>
<evidence type="ECO:0000313" key="1">
    <source>
        <dbReference type="EMBL" id="XKM37758.1"/>
    </source>
</evidence>
<evidence type="ECO:0000313" key="2">
    <source>
        <dbReference type="Proteomes" id="UP000078465"/>
    </source>
</evidence>
<geneLocation type="plasmid" evidence="1 2">
    <name>unnamed3</name>
</geneLocation>
<organism evidence="1 2">
    <name type="scientific">Rhizobium ruizarguesonis</name>
    <dbReference type="NCBI Taxonomy" id="2081791"/>
    <lineage>
        <taxon>Bacteria</taxon>
        <taxon>Pseudomonadati</taxon>
        <taxon>Pseudomonadota</taxon>
        <taxon>Alphaproteobacteria</taxon>
        <taxon>Hyphomicrobiales</taxon>
        <taxon>Rhizobiaceae</taxon>
        <taxon>Rhizobium/Agrobacterium group</taxon>
        <taxon>Rhizobium</taxon>
    </lineage>
</organism>
<name>A0ACD5EF68_9HYPH</name>
<dbReference type="EMBL" id="CP171850">
    <property type="protein sequence ID" value="XKM37758.1"/>
    <property type="molecule type" value="Genomic_DNA"/>
</dbReference>